<dbReference type="PROSITE" id="PS50157">
    <property type="entry name" value="ZINC_FINGER_C2H2_2"/>
    <property type="match status" value="1"/>
</dbReference>
<evidence type="ECO:0000259" key="2">
    <source>
        <dbReference type="PROSITE" id="PS50157"/>
    </source>
</evidence>
<feature type="domain" description="C2H2-type" evidence="2">
    <location>
        <begin position="266"/>
        <end position="292"/>
    </location>
</feature>
<dbReference type="SMART" id="SM00355">
    <property type="entry name" value="ZnF_C2H2"/>
    <property type="match status" value="2"/>
</dbReference>
<keyword evidence="1" id="KW-0863">Zinc-finger</keyword>
<evidence type="ECO:0000313" key="4">
    <source>
        <dbReference type="Proteomes" id="UP001286456"/>
    </source>
</evidence>
<dbReference type="Gene3D" id="3.30.160.60">
    <property type="entry name" value="Classic Zinc Finger"/>
    <property type="match status" value="1"/>
</dbReference>
<dbReference type="InterPro" id="IPR013087">
    <property type="entry name" value="Znf_C2H2_type"/>
</dbReference>
<evidence type="ECO:0000313" key="3">
    <source>
        <dbReference type="EMBL" id="KAK3323789.1"/>
    </source>
</evidence>
<dbReference type="EMBL" id="JAUEPO010000004">
    <property type="protein sequence ID" value="KAK3323789.1"/>
    <property type="molecule type" value="Genomic_DNA"/>
</dbReference>
<organism evidence="3 4">
    <name type="scientific">Cercophora scortea</name>
    <dbReference type="NCBI Taxonomy" id="314031"/>
    <lineage>
        <taxon>Eukaryota</taxon>
        <taxon>Fungi</taxon>
        <taxon>Dikarya</taxon>
        <taxon>Ascomycota</taxon>
        <taxon>Pezizomycotina</taxon>
        <taxon>Sordariomycetes</taxon>
        <taxon>Sordariomycetidae</taxon>
        <taxon>Sordariales</taxon>
        <taxon>Lasiosphaeriaceae</taxon>
        <taxon>Cercophora</taxon>
    </lineage>
</organism>
<reference evidence="3" key="1">
    <citation type="journal article" date="2023" name="Mol. Phylogenet. Evol.">
        <title>Genome-scale phylogeny and comparative genomics of the fungal order Sordariales.</title>
        <authorList>
            <person name="Hensen N."/>
            <person name="Bonometti L."/>
            <person name="Westerberg I."/>
            <person name="Brannstrom I.O."/>
            <person name="Guillou S."/>
            <person name="Cros-Aarteil S."/>
            <person name="Calhoun S."/>
            <person name="Haridas S."/>
            <person name="Kuo A."/>
            <person name="Mondo S."/>
            <person name="Pangilinan J."/>
            <person name="Riley R."/>
            <person name="LaButti K."/>
            <person name="Andreopoulos B."/>
            <person name="Lipzen A."/>
            <person name="Chen C."/>
            <person name="Yan M."/>
            <person name="Daum C."/>
            <person name="Ng V."/>
            <person name="Clum A."/>
            <person name="Steindorff A."/>
            <person name="Ohm R.A."/>
            <person name="Martin F."/>
            <person name="Silar P."/>
            <person name="Natvig D.O."/>
            <person name="Lalanne C."/>
            <person name="Gautier V."/>
            <person name="Ament-Velasquez S.L."/>
            <person name="Kruys A."/>
            <person name="Hutchinson M.I."/>
            <person name="Powell A.J."/>
            <person name="Barry K."/>
            <person name="Miller A.N."/>
            <person name="Grigoriev I.V."/>
            <person name="Debuchy R."/>
            <person name="Gladieux P."/>
            <person name="Hiltunen Thoren M."/>
            <person name="Johannesson H."/>
        </authorList>
    </citation>
    <scope>NUCLEOTIDE SEQUENCE</scope>
    <source>
        <strain evidence="3">SMH4131-1</strain>
    </source>
</reference>
<sequence>MENFQESPDPFIWLDPAEDDNGVGPYAIDDFWFLDGTTTDNLNTIGEPSISTLLPEDSSLSSAISNSAPHNLLDLHSPALYWSPDDAVDILPIPELSPSQVENVTPSASPDTDWTVSPGSNIFNITPAPVELGDFYSTYDFIPSLLPIPSTLPTQPDDLYMLTGQGLEVSTASYNFASPLIQTADTQLQLPLATTEIPIPTMDRSQGKGQKGSPRRLLARERRKLERPSKCPICKLGHAYDADMRKHIRAKHPDQARRFNVSTERHRCRWCGESLARSDHLARHLKRKHSGS</sequence>
<keyword evidence="1" id="KW-0862">Zinc</keyword>
<protein>
    <recommendedName>
        <fullName evidence="2">C2H2-type domain-containing protein</fullName>
    </recommendedName>
</protein>
<keyword evidence="4" id="KW-1185">Reference proteome</keyword>
<dbReference type="Proteomes" id="UP001286456">
    <property type="component" value="Unassembled WGS sequence"/>
</dbReference>
<gene>
    <name evidence="3" type="ORF">B0T19DRAFT_213808</name>
</gene>
<dbReference type="PROSITE" id="PS00028">
    <property type="entry name" value="ZINC_FINGER_C2H2_1"/>
    <property type="match status" value="1"/>
</dbReference>
<dbReference type="AlphaFoldDB" id="A0AAE0IF10"/>
<evidence type="ECO:0000256" key="1">
    <source>
        <dbReference type="PROSITE-ProRule" id="PRU00042"/>
    </source>
</evidence>
<dbReference type="GO" id="GO:0008270">
    <property type="term" value="F:zinc ion binding"/>
    <property type="evidence" value="ECO:0007669"/>
    <property type="project" value="UniProtKB-KW"/>
</dbReference>
<proteinExistence type="predicted"/>
<comment type="caution">
    <text evidence="3">The sequence shown here is derived from an EMBL/GenBank/DDBJ whole genome shotgun (WGS) entry which is preliminary data.</text>
</comment>
<accession>A0AAE0IF10</accession>
<keyword evidence="1" id="KW-0479">Metal-binding</keyword>
<reference evidence="3" key="2">
    <citation type="submission" date="2023-06" db="EMBL/GenBank/DDBJ databases">
        <authorList>
            <consortium name="Lawrence Berkeley National Laboratory"/>
            <person name="Haridas S."/>
            <person name="Hensen N."/>
            <person name="Bonometti L."/>
            <person name="Westerberg I."/>
            <person name="Brannstrom I.O."/>
            <person name="Guillou S."/>
            <person name="Cros-Aarteil S."/>
            <person name="Calhoun S."/>
            <person name="Kuo A."/>
            <person name="Mondo S."/>
            <person name="Pangilinan J."/>
            <person name="Riley R."/>
            <person name="Labutti K."/>
            <person name="Andreopoulos B."/>
            <person name="Lipzen A."/>
            <person name="Chen C."/>
            <person name="Yanf M."/>
            <person name="Daum C."/>
            <person name="Ng V."/>
            <person name="Clum A."/>
            <person name="Steindorff A."/>
            <person name="Ohm R."/>
            <person name="Martin F."/>
            <person name="Silar P."/>
            <person name="Natvig D."/>
            <person name="Lalanne C."/>
            <person name="Gautier V."/>
            <person name="Ament-Velasquez S.L."/>
            <person name="Kruys A."/>
            <person name="Hutchinson M.I."/>
            <person name="Powell A.J."/>
            <person name="Barry K."/>
            <person name="Miller A.N."/>
            <person name="Grigoriev I.V."/>
            <person name="Debuchy R."/>
            <person name="Gladieux P."/>
            <person name="Thoren M.H."/>
            <person name="Johannesson H."/>
        </authorList>
    </citation>
    <scope>NUCLEOTIDE SEQUENCE</scope>
    <source>
        <strain evidence="3">SMH4131-1</strain>
    </source>
</reference>
<name>A0AAE0IF10_9PEZI</name>